<evidence type="ECO:0000256" key="2">
    <source>
        <dbReference type="ARBA" id="ARBA00022801"/>
    </source>
</evidence>
<dbReference type="SUPFAM" id="SSF52540">
    <property type="entry name" value="P-loop containing nucleoside triphosphate hydrolases"/>
    <property type="match status" value="1"/>
</dbReference>
<dbReference type="GO" id="GO:0005737">
    <property type="term" value="C:cytoplasm"/>
    <property type="evidence" value="ECO:0007669"/>
    <property type="project" value="TreeGrafter"/>
</dbReference>
<proteinExistence type="inferred from homology"/>
<protein>
    <submittedName>
        <fullName evidence="7">GTPase, G3E family</fullName>
    </submittedName>
</protein>
<dbReference type="Gene3D" id="3.40.50.300">
    <property type="entry name" value="P-loop containing nucleotide triphosphate hydrolases"/>
    <property type="match status" value="1"/>
</dbReference>
<keyword evidence="2" id="KW-0378">Hydrolase</keyword>
<feature type="domain" description="CobW C-terminal" evidence="6">
    <location>
        <begin position="236"/>
        <end position="320"/>
    </location>
</feature>
<dbReference type="InterPro" id="IPR003495">
    <property type="entry name" value="CobW/HypB/UreG_nucleotide-bd"/>
</dbReference>
<reference evidence="7 8" key="1">
    <citation type="submission" date="2016-10" db="EMBL/GenBank/DDBJ databases">
        <authorList>
            <person name="de Groot N.N."/>
        </authorList>
    </citation>
    <scope>NUCLEOTIDE SEQUENCE [LARGE SCALE GENOMIC DNA]</scope>
    <source>
        <strain evidence="7 8">DSM 44908</strain>
    </source>
</reference>
<dbReference type="CDD" id="cd03112">
    <property type="entry name" value="CobW-like"/>
    <property type="match status" value="1"/>
</dbReference>
<dbReference type="PANTHER" id="PTHR13748">
    <property type="entry name" value="COBW-RELATED"/>
    <property type="match status" value="1"/>
</dbReference>
<sequence length="342" mass="36837">MSGPVPVVLVAGYLGSGKTTMLNHVLRRNRGIRLGVVVNDFGSIDIDSMLVAGQVDSVIGLGNGCLCCAVDSEDLDEMLGTLTGPNSPVDAVVIEASGLAEPRALIRMVLGSAHPGVRYGGLVVVVDAVNMTDSVERHPDLAQHLAFADLVVVNKSDLVGDDGRARMLDLVRRHAPGAPVVVTDHGRVDVALLLDPPERTDDDAPRQLSLDDLLREDDHDHGHAAGHDHEHLHDAYRSVAVETSRYVDPRALIALLEDPPAGLYRSKGFVRFTTGRGRFLVQTVGRHIVIERAPARGTTALVFLGAGMDDDVDAVLQGVVRDRPATDEEMLVVHRYLRNQEI</sequence>
<evidence type="ECO:0000313" key="7">
    <source>
        <dbReference type="EMBL" id="SFA38133.1"/>
    </source>
</evidence>
<dbReference type="GeneID" id="85484145"/>
<organism evidence="7 8">
    <name type="scientific">Rhodococcoides kroppenstedtii</name>
    <dbReference type="NCBI Taxonomy" id="293050"/>
    <lineage>
        <taxon>Bacteria</taxon>
        <taxon>Bacillati</taxon>
        <taxon>Actinomycetota</taxon>
        <taxon>Actinomycetes</taxon>
        <taxon>Mycobacteriales</taxon>
        <taxon>Nocardiaceae</taxon>
        <taxon>Rhodococcoides</taxon>
    </lineage>
</organism>
<accession>A0A1I0SFC8</accession>
<keyword evidence="3" id="KW-0143">Chaperone</keyword>
<dbReference type="Pfam" id="PF07683">
    <property type="entry name" value="CobW_C"/>
    <property type="match status" value="1"/>
</dbReference>
<gene>
    <name evidence="7" type="ORF">SAMN05444374_10174</name>
</gene>
<dbReference type="EMBL" id="FOJN01000001">
    <property type="protein sequence ID" value="SFA38133.1"/>
    <property type="molecule type" value="Genomic_DNA"/>
</dbReference>
<comment type="catalytic activity">
    <reaction evidence="5">
        <text>GTP + H2O = GDP + phosphate + H(+)</text>
        <dbReference type="Rhea" id="RHEA:19669"/>
        <dbReference type="ChEBI" id="CHEBI:15377"/>
        <dbReference type="ChEBI" id="CHEBI:15378"/>
        <dbReference type="ChEBI" id="CHEBI:37565"/>
        <dbReference type="ChEBI" id="CHEBI:43474"/>
        <dbReference type="ChEBI" id="CHEBI:58189"/>
    </reaction>
    <physiologicalReaction direction="left-to-right" evidence="5">
        <dbReference type="Rhea" id="RHEA:19670"/>
    </physiologicalReaction>
</comment>
<dbReference type="InterPro" id="IPR036627">
    <property type="entry name" value="CobW-likC_sf"/>
</dbReference>
<evidence type="ECO:0000256" key="4">
    <source>
        <dbReference type="ARBA" id="ARBA00034320"/>
    </source>
</evidence>
<dbReference type="Pfam" id="PF02492">
    <property type="entry name" value="cobW"/>
    <property type="match status" value="1"/>
</dbReference>
<dbReference type="SMART" id="SM00833">
    <property type="entry name" value="CobW_C"/>
    <property type="match status" value="1"/>
</dbReference>
<dbReference type="InterPro" id="IPR011629">
    <property type="entry name" value="CobW-like_C"/>
</dbReference>
<name>A0A1I0SFC8_9NOCA</name>
<evidence type="ECO:0000256" key="3">
    <source>
        <dbReference type="ARBA" id="ARBA00023186"/>
    </source>
</evidence>
<keyword evidence="1" id="KW-0547">Nucleotide-binding</keyword>
<evidence type="ECO:0000256" key="5">
    <source>
        <dbReference type="ARBA" id="ARBA00049117"/>
    </source>
</evidence>
<dbReference type="InterPro" id="IPR027417">
    <property type="entry name" value="P-loop_NTPase"/>
</dbReference>
<dbReference type="AlphaFoldDB" id="A0A1I0SFC8"/>
<dbReference type="InterPro" id="IPR051316">
    <property type="entry name" value="Zinc-reg_GTPase_activator"/>
</dbReference>
<dbReference type="PANTHER" id="PTHR13748:SF62">
    <property type="entry name" value="COBW DOMAIN-CONTAINING PROTEIN"/>
    <property type="match status" value="1"/>
</dbReference>
<dbReference type="RefSeq" id="WP_068361159.1">
    <property type="nucleotide sequence ID" value="NZ_FOJN01000001.1"/>
</dbReference>
<dbReference type="GO" id="GO:0016787">
    <property type="term" value="F:hydrolase activity"/>
    <property type="evidence" value="ECO:0007669"/>
    <property type="project" value="UniProtKB-KW"/>
</dbReference>
<dbReference type="OrthoDB" id="9808822at2"/>
<dbReference type="SUPFAM" id="SSF90002">
    <property type="entry name" value="Hypothetical protein YjiA, C-terminal domain"/>
    <property type="match status" value="1"/>
</dbReference>
<evidence type="ECO:0000259" key="6">
    <source>
        <dbReference type="SMART" id="SM00833"/>
    </source>
</evidence>
<evidence type="ECO:0000256" key="1">
    <source>
        <dbReference type="ARBA" id="ARBA00022741"/>
    </source>
</evidence>
<dbReference type="Gene3D" id="3.30.1220.10">
    <property type="entry name" value="CobW-like, C-terminal domain"/>
    <property type="match status" value="1"/>
</dbReference>
<dbReference type="Proteomes" id="UP000182054">
    <property type="component" value="Unassembled WGS sequence"/>
</dbReference>
<evidence type="ECO:0000313" key="8">
    <source>
        <dbReference type="Proteomes" id="UP000182054"/>
    </source>
</evidence>
<dbReference type="GO" id="GO:0000166">
    <property type="term" value="F:nucleotide binding"/>
    <property type="evidence" value="ECO:0007669"/>
    <property type="project" value="UniProtKB-KW"/>
</dbReference>
<comment type="similarity">
    <text evidence="4">Belongs to the SIMIBI class G3E GTPase family. ZNG1 subfamily.</text>
</comment>